<protein>
    <submittedName>
        <fullName evidence="2">Uncharacterized protein</fullName>
    </submittedName>
</protein>
<feature type="signal peptide" evidence="1">
    <location>
        <begin position="1"/>
        <end position="18"/>
    </location>
</feature>
<evidence type="ECO:0000256" key="1">
    <source>
        <dbReference type="SAM" id="SignalP"/>
    </source>
</evidence>
<dbReference type="EMBL" id="JBBPBN010000001">
    <property type="protein sequence ID" value="KAK9046234.1"/>
    <property type="molecule type" value="Genomic_DNA"/>
</dbReference>
<sequence>MLIIPLCNVQLGLGFVLAEEKVSANENFSKLFYECQGYVLATCERNVWNEKLDELCQVYETVETMLTSPEEVMQTLKQAEEAPMQENGSPAGGELKLQFLKLAFGRQGPGY</sequence>
<accession>A0ABR2U9V4</accession>
<gene>
    <name evidence="2" type="ORF">V6N11_052129</name>
</gene>
<keyword evidence="1" id="KW-0732">Signal</keyword>
<feature type="chain" id="PRO_5045162628" evidence="1">
    <location>
        <begin position="19"/>
        <end position="111"/>
    </location>
</feature>
<organism evidence="2 3">
    <name type="scientific">Hibiscus sabdariffa</name>
    <name type="common">roselle</name>
    <dbReference type="NCBI Taxonomy" id="183260"/>
    <lineage>
        <taxon>Eukaryota</taxon>
        <taxon>Viridiplantae</taxon>
        <taxon>Streptophyta</taxon>
        <taxon>Embryophyta</taxon>
        <taxon>Tracheophyta</taxon>
        <taxon>Spermatophyta</taxon>
        <taxon>Magnoliopsida</taxon>
        <taxon>eudicotyledons</taxon>
        <taxon>Gunneridae</taxon>
        <taxon>Pentapetalae</taxon>
        <taxon>rosids</taxon>
        <taxon>malvids</taxon>
        <taxon>Malvales</taxon>
        <taxon>Malvaceae</taxon>
        <taxon>Malvoideae</taxon>
        <taxon>Hibiscus</taxon>
    </lineage>
</organism>
<name>A0ABR2U9V4_9ROSI</name>
<evidence type="ECO:0000313" key="3">
    <source>
        <dbReference type="Proteomes" id="UP001396334"/>
    </source>
</evidence>
<reference evidence="2 3" key="1">
    <citation type="journal article" date="2024" name="G3 (Bethesda)">
        <title>Genome assembly of Hibiscus sabdariffa L. provides insights into metabolisms of medicinal natural products.</title>
        <authorList>
            <person name="Kim T."/>
        </authorList>
    </citation>
    <scope>NUCLEOTIDE SEQUENCE [LARGE SCALE GENOMIC DNA]</scope>
    <source>
        <strain evidence="2">TK-2024</strain>
        <tissue evidence="2">Old leaves</tissue>
    </source>
</reference>
<evidence type="ECO:0000313" key="2">
    <source>
        <dbReference type="EMBL" id="KAK9046234.1"/>
    </source>
</evidence>
<dbReference type="Proteomes" id="UP001396334">
    <property type="component" value="Unassembled WGS sequence"/>
</dbReference>
<keyword evidence="3" id="KW-1185">Reference proteome</keyword>
<proteinExistence type="predicted"/>
<comment type="caution">
    <text evidence="2">The sequence shown here is derived from an EMBL/GenBank/DDBJ whole genome shotgun (WGS) entry which is preliminary data.</text>
</comment>